<dbReference type="EMBL" id="MK838112">
    <property type="protein sequence ID" value="QDH46587.1"/>
    <property type="molecule type" value="Genomic_DNA"/>
</dbReference>
<evidence type="ECO:0000313" key="2">
    <source>
        <dbReference type="Proteomes" id="UP000319466"/>
    </source>
</evidence>
<organism evidence="1 2">
    <name type="scientific">Aeromonas phage LAh_6</name>
    <dbReference type="NCBI Taxonomy" id="2591030"/>
    <lineage>
        <taxon>Viruses</taxon>
        <taxon>Duplodnaviria</taxon>
        <taxon>Heunggongvirae</taxon>
        <taxon>Uroviricota</taxon>
        <taxon>Caudoviricetes</taxon>
        <taxon>Grimontviridae</taxon>
        <taxon>Lahexavirus</taxon>
        <taxon>Lahexavirus LAh6</taxon>
    </lineage>
</organism>
<keyword evidence="2" id="KW-1185">Reference proteome</keyword>
<reference evidence="1 2" key="1">
    <citation type="submission" date="2019-04" db="EMBL/GenBank/DDBJ databases">
        <title>Novel bacteriophages capable of disrupting biofilms from clinical strains of Aeromonas hydrophila with intrinsic antibiotic resistance.</title>
        <authorList>
            <person name="Kabwe M."/>
            <person name="Brown T.L."/>
            <person name="Speirs L."/>
            <person name="Ku H."/>
            <person name="Leach M."/>
            <person name="Chan H.T."/>
            <person name="Petrovski S."/>
            <person name="Lock P."/>
            <person name="Tucci J."/>
        </authorList>
    </citation>
    <scope>NUCLEOTIDE SEQUENCE [LARGE SCALE GENOMIC DNA]</scope>
</reference>
<proteinExistence type="predicted"/>
<accession>A0A513ZZY2</accession>
<name>A0A513ZZY2_9CAUD</name>
<sequence length="79" mass="9247">MNKYPYVIFDCGDGSAGILYFETAELADLYYELNDECDCMDYILDDGTLEVEGTLPTKRLMTESQIRERFANYKEDEYE</sequence>
<evidence type="ECO:0000313" key="1">
    <source>
        <dbReference type="EMBL" id="QDH46587.1"/>
    </source>
</evidence>
<gene>
    <name evidence="1" type="ORF">LAh6_67</name>
</gene>
<dbReference type="Proteomes" id="UP000319466">
    <property type="component" value="Segment"/>
</dbReference>
<protein>
    <submittedName>
        <fullName evidence="1">Uncharacterized protein</fullName>
    </submittedName>
</protein>